<protein>
    <submittedName>
        <fullName evidence="2">Uncharacterized protein</fullName>
    </submittedName>
</protein>
<dbReference type="EMBL" id="JAWDJR010000002">
    <property type="protein sequence ID" value="KAK9980358.1"/>
    <property type="molecule type" value="Genomic_DNA"/>
</dbReference>
<name>A0AAW2B4P9_CULAL</name>
<proteinExistence type="predicted"/>
<evidence type="ECO:0000256" key="1">
    <source>
        <dbReference type="SAM" id="MobiDB-lite"/>
    </source>
</evidence>
<sequence>MSASVDIHAQLASIIERFAKCALLEMSRAVEQEMTRRQMEVETLLVKLQFTESELRSARQNQPNLRSVGIQVNNSGQREVCRLMQEDGIKSIQIKEEHMEDGQWDSGPISPALCPLGPDVEDQDSFSTGTTGAAREGSDFILTSKMNPGGMWNSPGSEEYPANSGSQSLDASPLETSERFATENTFHIVSFVDTEEVEVVPAVWVKNGVCFWPPYKDEGVQRATKRAEQPEKSWSVYKITTVKLCGSCLSRSSRLISSRRTRLTPSGH</sequence>
<comment type="caution">
    <text evidence="2">The sequence shown here is derived from an EMBL/GenBank/DDBJ whole genome shotgun (WGS) entry which is preliminary data.</text>
</comment>
<dbReference type="Proteomes" id="UP001479290">
    <property type="component" value="Unassembled WGS sequence"/>
</dbReference>
<gene>
    <name evidence="2" type="ORF">ABG768_013724</name>
</gene>
<organism evidence="2 3">
    <name type="scientific">Culter alburnus</name>
    <name type="common">Topmouth culter</name>
    <dbReference type="NCBI Taxonomy" id="194366"/>
    <lineage>
        <taxon>Eukaryota</taxon>
        <taxon>Metazoa</taxon>
        <taxon>Chordata</taxon>
        <taxon>Craniata</taxon>
        <taxon>Vertebrata</taxon>
        <taxon>Euteleostomi</taxon>
        <taxon>Actinopterygii</taxon>
        <taxon>Neopterygii</taxon>
        <taxon>Teleostei</taxon>
        <taxon>Ostariophysi</taxon>
        <taxon>Cypriniformes</taxon>
        <taxon>Xenocyprididae</taxon>
        <taxon>Xenocypridinae</taxon>
        <taxon>Culter</taxon>
    </lineage>
</organism>
<reference evidence="2 3" key="1">
    <citation type="submission" date="2024-05" db="EMBL/GenBank/DDBJ databases">
        <title>A high-quality chromosomal-level genome assembly of Topmouth culter (Culter alburnus).</title>
        <authorList>
            <person name="Zhao H."/>
        </authorList>
    </citation>
    <scope>NUCLEOTIDE SEQUENCE [LARGE SCALE GENOMIC DNA]</scope>
    <source>
        <strain evidence="2">CATC2023</strain>
        <tissue evidence="2">Muscle</tissue>
    </source>
</reference>
<dbReference type="AlphaFoldDB" id="A0AAW2B4P9"/>
<evidence type="ECO:0000313" key="2">
    <source>
        <dbReference type="EMBL" id="KAK9980358.1"/>
    </source>
</evidence>
<evidence type="ECO:0000313" key="3">
    <source>
        <dbReference type="Proteomes" id="UP001479290"/>
    </source>
</evidence>
<accession>A0AAW2B4P9</accession>
<keyword evidence="3" id="KW-1185">Reference proteome</keyword>
<feature type="region of interest" description="Disordered" evidence="1">
    <location>
        <begin position="149"/>
        <end position="171"/>
    </location>
</feature>